<dbReference type="AlphaFoldDB" id="A0A935MTL5"/>
<gene>
    <name evidence="1" type="ORF">IPJ38_12395</name>
</gene>
<name>A0A935MTL5_9RHOO</name>
<reference evidence="1 2" key="1">
    <citation type="submission" date="2020-10" db="EMBL/GenBank/DDBJ databases">
        <title>Connecting structure to function with the recovery of over 1000 high-quality activated sludge metagenome-assembled genomes encoding full-length rRNA genes using long-read sequencing.</title>
        <authorList>
            <person name="Singleton C.M."/>
            <person name="Petriglieri F."/>
            <person name="Kristensen J.M."/>
            <person name="Kirkegaard R.H."/>
            <person name="Michaelsen T.Y."/>
            <person name="Andersen M.H."/>
            <person name="Karst S.M."/>
            <person name="Dueholm M.S."/>
            <person name="Nielsen P.H."/>
            <person name="Albertsen M."/>
        </authorList>
    </citation>
    <scope>NUCLEOTIDE SEQUENCE [LARGE SCALE GENOMIC DNA]</scope>
    <source>
        <strain evidence="1">EsbW_18-Q3-R4-48_BATAC.463</strain>
    </source>
</reference>
<dbReference type="Proteomes" id="UP000739411">
    <property type="component" value="Unassembled WGS sequence"/>
</dbReference>
<dbReference type="GO" id="GO:0016491">
    <property type="term" value="F:oxidoreductase activity"/>
    <property type="evidence" value="ECO:0007669"/>
    <property type="project" value="InterPro"/>
</dbReference>
<sequence>MLAPKHRRSLCRRPGPADWDAQPAAFRHYSGAPLLELPLAADRFERCYGQLPNPPENVVVPDLNSLGVLLELAFGLSAWKGYGPNRWALRCNPSSGNLHPVEAYVLSAGLPGVGDGLQHYDPENHALEGRAWLVRGNYAPWLAVGL</sequence>
<comment type="caution">
    <text evidence="1">The sequence shown here is derived from an EMBL/GenBank/DDBJ whole genome shotgun (WGS) entry which is preliminary data.</text>
</comment>
<dbReference type="EMBL" id="JADJMS010000025">
    <property type="protein sequence ID" value="MBK7415789.1"/>
    <property type="molecule type" value="Genomic_DNA"/>
</dbReference>
<dbReference type="PANTHER" id="PTHR42741">
    <property type="entry name" value="NITROREDUCTASE FAMILY PROTEIN"/>
    <property type="match status" value="1"/>
</dbReference>
<evidence type="ECO:0000313" key="1">
    <source>
        <dbReference type="EMBL" id="MBK7415789.1"/>
    </source>
</evidence>
<proteinExistence type="predicted"/>
<accession>A0A935MTL5</accession>
<dbReference type="InterPro" id="IPR000415">
    <property type="entry name" value="Nitroreductase-like"/>
</dbReference>
<evidence type="ECO:0000313" key="2">
    <source>
        <dbReference type="Proteomes" id="UP000739411"/>
    </source>
</evidence>
<dbReference type="Gene3D" id="3.40.109.10">
    <property type="entry name" value="NADH Oxidase"/>
    <property type="match status" value="1"/>
</dbReference>
<organism evidence="1 2">
    <name type="scientific">Candidatus Dechloromonas phosphorivorans</name>
    <dbReference type="NCBI Taxonomy" id="2899244"/>
    <lineage>
        <taxon>Bacteria</taxon>
        <taxon>Pseudomonadati</taxon>
        <taxon>Pseudomonadota</taxon>
        <taxon>Betaproteobacteria</taxon>
        <taxon>Rhodocyclales</taxon>
        <taxon>Azonexaceae</taxon>
        <taxon>Dechloromonas</taxon>
    </lineage>
</organism>
<protein>
    <submittedName>
        <fullName evidence="1">Uncharacterized protein</fullName>
    </submittedName>
</protein>
<dbReference type="PANTHER" id="PTHR42741:SF3">
    <property type="entry name" value="NITROREDUCTASE FAMILY PROTEIN"/>
    <property type="match status" value="1"/>
</dbReference>